<dbReference type="PROSITE" id="PS50949">
    <property type="entry name" value="HTH_GNTR"/>
    <property type="match status" value="1"/>
</dbReference>
<dbReference type="InterPro" id="IPR008920">
    <property type="entry name" value="TF_FadR/GntR_C"/>
</dbReference>
<gene>
    <name evidence="8" type="ORF">A6A40_13660</name>
</gene>
<evidence type="ECO:0000256" key="4">
    <source>
        <dbReference type="ARBA" id="ARBA00023163"/>
    </source>
</evidence>
<dbReference type="InterPro" id="IPR036390">
    <property type="entry name" value="WH_DNA-bd_sf"/>
</dbReference>
<dbReference type="PANTHER" id="PTHR43537">
    <property type="entry name" value="TRANSCRIPTIONAL REGULATOR, GNTR FAMILY"/>
    <property type="match status" value="1"/>
</dbReference>
<dbReference type="AlphaFoldDB" id="A0A160JJ61"/>
<evidence type="ECO:0000256" key="2">
    <source>
        <dbReference type="ARBA" id="ARBA00023015"/>
    </source>
</evidence>
<protein>
    <recommendedName>
        <fullName evidence="6">Pyruvate dehydrogenase complex repressor</fullName>
    </recommendedName>
</protein>
<evidence type="ECO:0000259" key="7">
    <source>
        <dbReference type="PROSITE" id="PS50949"/>
    </source>
</evidence>
<dbReference type="STRING" id="1226968.A6A40_13660"/>
<dbReference type="Gene3D" id="1.10.10.10">
    <property type="entry name" value="Winged helix-like DNA-binding domain superfamily/Winged helix DNA-binding domain"/>
    <property type="match status" value="1"/>
</dbReference>
<dbReference type="Gene3D" id="1.20.120.530">
    <property type="entry name" value="GntR ligand-binding domain-like"/>
    <property type="match status" value="1"/>
</dbReference>
<proteinExistence type="predicted"/>
<dbReference type="OrthoDB" id="5450856at2"/>
<comment type="function">
    <text evidence="5">Transcriptional repressor for the pyruvate dehydrogenase complex genes aceEF and lpd.</text>
</comment>
<evidence type="ECO:0000313" key="9">
    <source>
        <dbReference type="Proteomes" id="UP000077405"/>
    </source>
</evidence>
<dbReference type="CDD" id="cd07377">
    <property type="entry name" value="WHTH_GntR"/>
    <property type="match status" value="1"/>
</dbReference>
<evidence type="ECO:0000256" key="1">
    <source>
        <dbReference type="ARBA" id="ARBA00022491"/>
    </source>
</evidence>
<evidence type="ECO:0000256" key="3">
    <source>
        <dbReference type="ARBA" id="ARBA00023125"/>
    </source>
</evidence>
<dbReference type="KEGG" id="ahu:A6A40_13660"/>
<dbReference type="PANTHER" id="PTHR43537:SF34">
    <property type="entry name" value="PYRUVATE DEHYDROGENASE COMPLEX REPRESSOR"/>
    <property type="match status" value="1"/>
</dbReference>
<feature type="domain" description="HTH gntR-type" evidence="7">
    <location>
        <begin position="8"/>
        <end position="79"/>
    </location>
</feature>
<dbReference type="GO" id="GO:0003700">
    <property type="term" value="F:DNA-binding transcription factor activity"/>
    <property type="evidence" value="ECO:0007669"/>
    <property type="project" value="InterPro"/>
</dbReference>
<dbReference type="SMART" id="SM00895">
    <property type="entry name" value="FCD"/>
    <property type="match status" value="1"/>
</dbReference>
<dbReference type="Pfam" id="PF07729">
    <property type="entry name" value="FCD"/>
    <property type="match status" value="1"/>
</dbReference>
<keyword evidence="3" id="KW-0238">DNA-binding</keyword>
<keyword evidence="2" id="KW-0805">Transcription regulation</keyword>
<reference evidence="8 9" key="1">
    <citation type="journal article" date="2013" name="Int. J. Syst. Evol. Microbiol.">
        <title>Azospirillum humicireducens sp. nov., a nitrogen-fixing bacterium isolated from a microbial fuel cell.</title>
        <authorList>
            <person name="Zhou S."/>
            <person name="Han L."/>
            <person name="Wang Y."/>
            <person name="Yang G."/>
            <person name="Zhuang L."/>
            <person name="Hu P."/>
        </authorList>
    </citation>
    <scope>NUCLEOTIDE SEQUENCE [LARGE SCALE GENOMIC DNA]</scope>
    <source>
        <strain evidence="8 9">SgZ-5</strain>
    </source>
</reference>
<dbReference type="InterPro" id="IPR000524">
    <property type="entry name" value="Tscrpt_reg_HTH_GntR"/>
</dbReference>
<dbReference type="SUPFAM" id="SSF48008">
    <property type="entry name" value="GntR ligand-binding domain-like"/>
    <property type="match status" value="1"/>
</dbReference>
<evidence type="ECO:0000313" key="8">
    <source>
        <dbReference type="EMBL" id="ANC93245.2"/>
    </source>
</evidence>
<organism evidence="8 9">
    <name type="scientific">Azospirillum humicireducens</name>
    <dbReference type="NCBI Taxonomy" id="1226968"/>
    <lineage>
        <taxon>Bacteria</taxon>
        <taxon>Pseudomonadati</taxon>
        <taxon>Pseudomonadota</taxon>
        <taxon>Alphaproteobacteria</taxon>
        <taxon>Rhodospirillales</taxon>
        <taxon>Azospirillaceae</taxon>
        <taxon>Azospirillum</taxon>
    </lineage>
</organism>
<keyword evidence="4" id="KW-0804">Transcription</keyword>
<dbReference type="SUPFAM" id="SSF46785">
    <property type="entry name" value="Winged helix' DNA-binding domain"/>
    <property type="match status" value="1"/>
</dbReference>
<dbReference type="SMART" id="SM00345">
    <property type="entry name" value="HTH_GNTR"/>
    <property type="match status" value="1"/>
</dbReference>
<dbReference type="RefSeq" id="WP_082860829.1">
    <property type="nucleotide sequence ID" value="NZ_CP015285.1"/>
</dbReference>
<dbReference type="EMBL" id="CP015285">
    <property type="protein sequence ID" value="ANC93245.2"/>
    <property type="molecule type" value="Genomic_DNA"/>
</dbReference>
<name>A0A160JJ61_9PROT</name>
<dbReference type="PRINTS" id="PR00035">
    <property type="entry name" value="HTHGNTR"/>
</dbReference>
<dbReference type="Pfam" id="PF00392">
    <property type="entry name" value="GntR"/>
    <property type="match status" value="1"/>
</dbReference>
<evidence type="ECO:0000256" key="5">
    <source>
        <dbReference type="ARBA" id="ARBA00037357"/>
    </source>
</evidence>
<dbReference type="Proteomes" id="UP000077405">
    <property type="component" value="Chromosome"/>
</dbReference>
<sequence length="256" mass="28023">MQGTIKPAKLADAIAEHLERLILEGALRPGEKLLAERELAVKLDVSRPSLRDAIAKLEERGLLVTGRGGTHVATFLSQIADPLMTLMRNKPDASFDYLEFRRSIEAAAAGLAAQRATDLDRDGIRAIIARMRAAHGKDDSSEEAEADADLHLAVYEAAHNVVMLHIMRTLSDLLRNDVFYNRADLYSRPGVRELLLQQHLAIADAVLAGDADAASAAADAHVEFTLQTLREIRDHNARVQVSLRRIGRTDLIDSGA</sequence>
<keyword evidence="1" id="KW-0678">Repressor</keyword>
<evidence type="ECO:0000256" key="6">
    <source>
        <dbReference type="ARBA" id="ARBA00039592"/>
    </source>
</evidence>
<keyword evidence="9" id="KW-1185">Reference proteome</keyword>
<dbReference type="InterPro" id="IPR011711">
    <property type="entry name" value="GntR_C"/>
</dbReference>
<dbReference type="InterPro" id="IPR036388">
    <property type="entry name" value="WH-like_DNA-bd_sf"/>
</dbReference>
<dbReference type="GO" id="GO:0003677">
    <property type="term" value="F:DNA binding"/>
    <property type="evidence" value="ECO:0007669"/>
    <property type="project" value="UniProtKB-KW"/>
</dbReference>
<accession>A0A160JJ61</accession>